<gene>
    <name evidence="2" type="ORF">SAMN04488511_101529</name>
</gene>
<sequence>MNLNHINLVVKDVNNAVNLFIKHLGFSLIVNRNSKMAVLENGNHFALVIWGQELNHKENAPTYPDNFHIGFYQKNELAVWEIYEKLKTEANLSFESEPKKIRNTFGFYFFFEKLMIEISITPFQDNIA</sequence>
<dbReference type="InterPro" id="IPR029068">
    <property type="entry name" value="Glyas_Bleomycin-R_OHBP_Dase"/>
</dbReference>
<keyword evidence="2" id="KW-0560">Oxidoreductase</keyword>
<evidence type="ECO:0000313" key="2">
    <source>
        <dbReference type="EMBL" id="SFA39803.1"/>
    </source>
</evidence>
<proteinExistence type="predicted"/>
<feature type="domain" description="Glyoxalase/fosfomycin resistance/dioxygenase" evidence="1">
    <location>
        <begin position="3"/>
        <end position="113"/>
    </location>
</feature>
<dbReference type="GO" id="GO:0051213">
    <property type="term" value="F:dioxygenase activity"/>
    <property type="evidence" value="ECO:0007669"/>
    <property type="project" value="UniProtKB-KW"/>
</dbReference>
<dbReference type="Proteomes" id="UP000198836">
    <property type="component" value="Unassembled WGS sequence"/>
</dbReference>
<name>A0A1I0SK39_9SPHI</name>
<evidence type="ECO:0000313" key="3">
    <source>
        <dbReference type="Proteomes" id="UP000198836"/>
    </source>
</evidence>
<organism evidence="2 3">
    <name type="scientific">Pedobacter suwonensis</name>
    <dbReference type="NCBI Taxonomy" id="332999"/>
    <lineage>
        <taxon>Bacteria</taxon>
        <taxon>Pseudomonadati</taxon>
        <taxon>Bacteroidota</taxon>
        <taxon>Sphingobacteriia</taxon>
        <taxon>Sphingobacteriales</taxon>
        <taxon>Sphingobacteriaceae</taxon>
        <taxon>Pedobacter</taxon>
    </lineage>
</organism>
<reference evidence="3" key="1">
    <citation type="submission" date="2016-10" db="EMBL/GenBank/DDBJ databases">
        <authorList>
            <person name="Varghese N."/>
            <person name="Submissions S."/>
        </authorList>
    </citation>
    <scope>NUCLEOTIDE SEQUENCE [LARGE SCALE GENOMIC DNA]</scope>
    <source>
        <strain evidence="3">DSM 18130</strain>
    </source>
</reference>
<keyword evidence="3" id="KW-1185">Reference proteome</keyword>
<keyword evidence="2" id="KW-0223">Dioxygenase</keyword>
<dbReference type="OrthoDB" id="1270449at2"/>
<dbReference type="STRING" id="332999.SAMN04488511_101529"/>
<accession>A0A1I0SK39</accession>
<dbReference type="InterPro" id="IPR051332">
    <property type="entry name" value="Fosfomycin_Res_Enzymes"/>
</dbReference>
<dbReference type="Pfam" id="PF00903">
    <property type="entry name" value="Glyoxalase"/>
    <property type="match status" value="1"/>
</dbReference>
<dbReference type="PANTHER" id="PTHR36113:SF3">
    <property type="entry name" value="SLL5075 PROTEIN"/>
    <property type="match status" value="1"/>
</dbReference>
<dbReference type="EMBL" id="FOJM01000001">
    <property type="protein sequence ID" value="SFA39803.1"/>
    <property type="molecule type" value="Genomic_DNA"/>
</dbReference>
<protein>
    <submittedName>
        <fullName evidence="2">Glyoxalase/Bleomycin resistance protein/Dioxygenase superfamily protein</fullName>
    </submittedName>
</protein>
<dbReference type="Gene3D" id="3.10.180.10">
    <property type="entry name" value="2,3-Dihydroxybiphenyl 1,2-Dioxygenase, domain 1"/>
    <property type="match status" value="1"/>
</dbReference>
<dbReference type="SUPFAM" id="SSF54593">
    <property type="entry name" value="Glyoxalase/Bleomycin resistance protein/Dihydroxybiphenyl dioxygenase"/>
    <property type="match status" value="1"/>
</dbReference>
<evidence type="ECO:0000259" key="1">
    <source>
        <dbReference type="Pfam" id="PF00903"/>
    </source>
</evidence>
<dbReference type="InterPro" id="IPR004360">
    <property type="entry name" value="Glyas_Fos-R_dOase_dom"/>
</dbReference>
<dbReference type="AlphaFoldDB" id="A0A1I0SK39"/>
<dbReference type="RefSeq" id="WP_090979916.1">
    <property type="nucleotide sequence ID" value="NZ_FOJM01000001.1"/>
</dbReference>
<dbReference type="PANTHER" id="PTHR36113">
    <property type="entry name" value="LYASE, PUTATIVE-RELATED-RELATED"/>
    <property type="match status" value="1"/>
</dbReference>